<dbReference type="Gene3D" id="3.40.50.720">
    <property type="entry name" value="NAD(P)-binding Rossmann-like Domain"/>
    <property type="match status" value="1"/>
</dbReference>
<dbReference type="PANTHER" id="PTHR42760">
    <property type="entry name" value="SHORT-CHAIN DEHYDROGENASES/REDUCTASES FAMILY MEMBER"/>
    <property type="match status" value="1"/>
</dbReference>
<gene>
    <name evidence="4" type="ORF">C7B46_17735</name>
</gene>
<comment type="caution">
    <text evidence="4">The sequence shown here is derived from an EMBL/GenBank/DDBJ whole genome shotgun (WGS) entry which is preliminary data.</text>
</comment>
<sequence length="253" mass="26075">MSWSACDLAGKTALVIGGNSGIGRAAAEALSTVGASVIIGYGHRESEAYAVSQQLQLVAGASTAIVSCNVADIDDVKSALATVHAKFGSVDIVINAAGITEFVPIMDLNAITVDMWNRILHTNVIGAWNVGQAARPYLQDSEVGNLVFVGSIAGLTPSGSSIPYAVSKAALHHLAKLLAKAYSPRARVNVVAPGTIDTPWMEGHEEMIAASRANAYLKRAGQASEVADAILFLATTRYATGSVLVVDGGLSLG</sequence>
<dbReference type="SUPFAM" id="SSF51735">
    <property type="entry name" value="NAD(P)-binding Rossmann-fold domains"/>
    <property type="match status" value="1"/>
</dbReference>
<dbReference type="GO" id="GO:0008206">
    <property type="term" value="P:bile acid metabolic process"/>
    <property type="evidence" value="ECO:0007669"/>
    <property type="project" value="UniProtKB-ARBA"/>
</dbReference>
<dbReference type="Pfam" id="PF13561">
    <property type="entry name" value="adh_short_C2"/>
    <property type="match status" value="1"/>
</dbReference>
<dbReference type="GO" id="GO:0006633">
    <property type="term" value="P:fatty acid biosynthetic process"/>
    <property type="evidence" value="ECO:0007669"/>
    <property type="project" value="TreeGrafter"/>
</dbReference>
<dbReference type="FunFam" id="3.40.50.720:FF:000084">
    <property type="entry name" value="Short-chain dehydrogenase reductase"/>
    <property type="match status" value="1"/>
</dbReference>
<comment type="similarity">
    <text evidence="1">Belongs to the short-chain dehydrogenases/reductases (SDR) family.</text>
</comment>
<evidence type="ECO:0000256" key="1">
    <source>
        <dbReference type="ARBA" id="ARBA00006484"/>
    </source>
</evidence>
<dbReference type="InterPro" id="IPR057326">
    <property type="entry name" value="KR_dom"/>
</dbReference>
<dbReference type="GO" id="GO:0048038">
    <property type="term" value="F:quinone binding"/>
    <property type="evidence" value="ECO:0007669"/>
    <property type="project" value="TreeGrafter"/>
</dbReference>
<dbReference type="PRINTS" id="PR00080">
    <property type="entry name" value="SDRFAMILY"/>
</dbReference>
<dbReference type="InterPro" id="IPR020904">
    <property type="entry name" value="Sc_DH/Rdtase_CS"/>
</dbReference>
<dbReference type="SMART" id="SM00822">
    <property type="entry name" value="PKS_KR"/>
    <property type="match status" value="1"/>
</dbReference>
<accession>A0A2T2X802</accession>
<organism evidence="4 5">
    <name type="scientific">Sulfobacillus benefaciens</name>
    <dbReference type="NCBI Taxonomy" id="453960"/>
    <lineage>
        <taxon>Bacteria</taxon>
        <taxon>Bacillati</taxon>
        <taxon>Bacillota</taxon>
        <taxon>Clostridia</taxon>
        <taxon>Eubacteriales</taxon>
        <taxon>Clostridiales Family XVII. Incertae Sedis</taxon>
        <taxon>Sulfobacillus</taxon>
    </lineage>
</organism>
<protein>
    <submittedName>
        <fullName evidence="4">Polyketide synthase</fullName>
    </submittedName>
</protein>
<dbReference type="EMBL" id="PXYW01000077">
    <property type="protein sequence ID" value="PSR30622.1"/>
    <property type="molecule type" value="Genomic_DNA"/>
</dbReference>
<dbReference type="AlphaFoldDB" id="A0A2T2X802"/>
<dbReference type="PRINTS" id="PR00081">
    <property type="entry name" value="GDHRDH"/>
</dbReference>
<dbReference type="Proteomes" id="UP000242972">
    <property type="component" value="Unassembled WGS sequence"/>
</dbReference>
<dbReference type="CDD" id="cd05233">
    <property type="entry name" value="SDR_c"/>
    <property type="match status" value="1"/>
</dbReference>
<dbReference type="PANTHER" id="PTHR42760:SF133">
    <property type="entry name" value="3-OXOACYL-[ACYL-CARRIER-PROTEIN] REDUCTASE"/>
    <property type="match status" value="1"/>
</dbReference>
<name>A0A2T2X802_9FIRM</name>
<dbReference type="InterPro" id="IPR036291">
    <property type="entry name" value="NAD(P)-bd_dom_sf"/>
</dbReference>
<evidence type="ECO:0000313" key="4">
    <source>
        <dbReference type="EMBL" id="PSR30622.1"/>
    </source>
</evidence>
<evidence type="ECO:0000259" key="3">
    <source>
        <dbReference type="SMART" id="SM00822"/>
    </source>
</evidence>
<dbReference type="InterPro" id="IPR002347">
    <property type="entry name" value="SDR_fam"/>
</dbReference>
<evidence type="ECO:0000313" key="5">
    <source>
        <dbReference type="Proteomes" id="UP000242972"/>
    </source>
</evidence>
<dbReference type="PROSITE" id="PS00061">
    <property type="entry name" value="ADH_SHORT"/>
    <property type="match status" value="1"/>
</dbReference>
<feature type="domain" description="Ketoreductase" evidence="3">
    <location>
        <begin position="11"/>
        <end position="199"/>
    </location>
</feature>
<evidence type="ECO:0000256" key="2">
    <source>
        <dbReference type="ARBA" id="ARBA00023002"/>
    </source>
</evidence>
<keyword evidence="2" id="KW-0560">Oxidoreductase</keyword>
<dbReference type="GO" id="GO:0016616">
    <property type="term" value="F:oxidoreductase activity, acting on the CH-OH group of donors, NAD or NADP as acceptor"/>
    <property type="evidence" value="ECO:0007669"/>
    <property type="project" value="TreeGrafter"/>
</dbReference>
<reference evidence="4 5" key="1">
    <citation type="journal article" date="2014" name="BMC Genomics">
        <title>Comparison of environmental and isolate Sulfobacillus genomes reveals diverse carbon, sulfur, nitrogen, and hydrogen metabolisms.</title>
        <authorList>
            <person name="Justice N.B."/>
            <person name="Norman A."/>
            <person name="Brown C.T."/>
            <person name="Singh A."/>
            <person name="Thomas B.C."/>
            <person name="Banfield J.F."/>
        </authorList>
    </citation>
    <scope>NUCLEOTIDE SEQUENCE [LARGE SCALE GENOMIC DNA]</scope>
    <source>
        <strain evidence="4">AMDSBA4</strain>
    </source>
</reference>
<proteinExistence type="inferred from homology"/>